<feature type="transmembrane region" description="Helical" evidence="1">
    <location>
        <begin position="12"/>
        <end position="31"/>
    </location>
</feature>
<dbReference type="EMBL" id="LT670817">
    <property type="protein sequence ID" value="SHH53777.1"/>
    <property type="molecule type" value="Genomic_DNA"/>
</dbReference>
<keyword evidence="1" id="KW-1133">Transmembrane helix</keyword>
<dbReference type="AlphaFoldDB" id="A0A1M5TSL9"/>
<dbReference type="InterPro" id="IPR046052">
    <property type="entry name" value="DUF6010"/>
</dbReference>
<accession>A0A1M5TSL9</accession>
<keyword evidence="1" id="KW-0812">Transmembrane</keyword>
<sequence length="140" mass="15210">MSPQSQLDLTPSILFFPLLVSTAFVALCSFVHEPARQRFSAIFLAGAGAAYLSDGFGLWEFGFCAVITLLAYRGLDNYRAIAIGWALHTCWDIAHHLYGNPIIPFEASSSIGCAVCDLGLAAWYFIGAPTIWKIRFGTAA</sequence>
<proteinExistence type="predicted"/>
<reference evidence="2 3" key="1">
    <citation type="submission" date="2016-11" db="EMBL/GenBank/DDBJ databases">
        <authorList>
            <person name="Jaros S."/>
            <person name="Januszkiewicz K."/>
            <person name="Wedrychowicz H."/>
        </authorList>
    </citation>
    <scope>NUCLEOTIDE SEQUENCE [LARGE SCALE GENOMIC DNA]</scope>
    <source>
        <strain evidence="2 3">GAS138</strain>
    </source>
</reference>
<dbReference type="RefSeq" id="WP_079603820.1">
    <property type="nucleotide sequence ID" value="NZ_LT670817.1"/>
</dbReference>
<evidence type="ECO:0000313" key="3">
    <source>
        <dbReference type="Proteomes" id="UP000189796"/>
    </source>
</evidence>
<name>A0A1M5TSL9_9BRAD</name>
<evidence type="ECO:0000256" key="1">
    <source>
        <dbReference type="SAM" id="Phobius"/>
    </source>
</evidence>
<dbReference type="Pfam" id="PF19473">
    <property type="entry name" value="DUF6010"/>
    <property type="match status" value="1"/>
</dbReference>
<dbReference type="OrthoDB" id="673341at2"/>
<feature type="transmembrane region" description="Helical" evidence="1">
    <location>
        <begin position="43"/>
        <end position="72"/>
    </location>
</feature>
<keyword evidence="1" id="KW-0472">Membrane</keyword>
<dbReference type="Proteomes" id="UP000189796">
    <property type="component" value="Chromosome I"/>
</dbReference>
<evidence type="ECO:0000313" key="2">
    <source>
        <dbReference type="EMBL" id="SHH53777.1"/>
    </source>
</evidence>
<organism evidence="2 3">
    <name type="scientific">Bradyrhizobium erythrophlei</name>
    <dbReference type="NCBI Taxonomy" id="1437360"/>
    <lineage>
        <taxon>Bacteria</taxon>
        <taxon>Pseudomonadati</taxon>
        <taxon>Pseudomonadota</taxon>
        <taxon>Alphaproteobacteria</taxon>
        <taxon>Hyphomicrobiales</taxon>
        <taxon>Nitrobacteraceae</taxon>
        <taxon>Bradyrhizobium</taxon>
    </lineage>
</organism>
<protein>
    <submittedName>
        <fullName evidence="2">Uncharacterized protein</fullName>
    </submittedName>
</protein>
<gene>
    <name evidence="2" type="ORF">SAMN05443248_5143</name>
</gene>